<protein>
    <recommendedName>
        <fullName evidence="2">MADF domain-containing protein</fullName>
    </recommendedName>
</protein>
<evidence type="ECO:0000259" key="2">
    <source>
        <dbReference type="PROSITE" id="PS51029"/>
    </source>
</evidence>
<dbReference type="Pfam" id="PF10545">
    <property type="entry name" value="MADF_DNA_bdg"/>
    <property type="match status" value="1"/>
</dbReference>
<proteinExistence type="predicted"/>
<accession>A0A0L7LPS5</accession>
<comment type="caution">
    <text evidence="3">The sequence shown here is derived from an EMBL/GenBank/DDBJ whole genome shotgun (WGS) entry which is preliminary data.</text>
</comment>
<name>A0A0L7LPS5_OPEBR</name>
<feature type="region of interest" description="Disordered" evidence="1">
    <location>
        <begin position="122"/>
        <end position="148"/>
    </location>
</feature>
<keyword evidence="4" id="KW-1185">Reference proteome</keyword>
<dbReference type="STRING" id="104452.A0A0L7LPS5"/>
<organism evidence="3 4">
    <name type="scientific">Operophtera brumata</name>
    <name type="common">Winter moth</name>
    <name type="synonym">Phalaena brumata</name>
    <dbReference type="NCBI Taxonomy" id="104452"/>
    <lineage>
        <taxon>Eukaryota</taxon>
        <taxon>Metazoa</taxon>
        <taxon>Ecdysozoa</taxon>
        <taxon>Arthropoda</taxon>
        <taxon>Hexapoda</taxon>
        <taxon>Insecta</taxon>
        <taxon>Pterygota</taxon>
        <taxon>Neoptera</taxon>
        <taxon>Endopterygota</taxon>
        <taxon>Lepidoptera</taxon>
        <taxon>Glossata</taxon>
        <taxon>Ditrysia</taxon>
        <taxon>Geometroidea</taxon>
        <taxon>Geometridae</taxon>
        <taxon>Larentiinae</taxon>
        <taxon>Operophtera</taxon>
    </lineage>
</organism>
<dbReference type="InterPro" id="IPR006578">
    <property type="entry name" value="MADF-dom"/>
</dbReference>
<evidence type="ECO:0000256" key="1">
    <source>
        <dbReference type="SAM" id="MobiDB-lite"/>
    </source>
</evidence>
<reference evidence="3 4" key="1">
    <citation type="journal article" date="2015" name="Genome Biol. Evol.">
        <title>The genome of winter moth (Operophtera brumata) provides a genomic perspective on sexual dimorphism and phenology.</title>
        <authorList>
            <person name="Derks M.F."/>
            <person name="Smit S."/>
            <person name="Salis L."/>
            <person name="Schijlen E."/>
            <person name="Bossers A."/>
            <person name="Mateman C."/>
            <person name="Pijl A.S."/>
            <person name="de Ridder D."/>
            <person name="Groenen M.A."/>
            <person name="Visser M.E."/>
            <person name="Megens H.J."/>
        </authorList>
    </citation>
    <scope>NUCLEOTIDE SEQUENCE [LARGE SCALE GENOMIC DNA]</scope>
    <source>
        <strain evidence="3">WM2013NL</strain>
        <tissue evidence="3">Head and thorax</tissue>
    </source>
</reference>
<dbReference type="SMART" id="SM00595">
    <property type="entry name" value="MADF"/>
    <property type="match status" value="1"/>
</dbReference>
<dbReference type="Proteomes" id="UP000037510">
    <property type="component" value="Unassembled WGS sequence"/>
</dbReference>
<dbReference type="PANTHER" id="PTHR21505:SF15">
    <property type="entry name" value="RE18252P"/>
    <property type="match status" value="1"/>
</dbReference>
<dbReference type="EMBL" id="JTDY01000383">
    <property type="protein sequence ID" value="KOB77445.1"/>
    <property type="molecule type" value="Genomic_DNA"/>
</dbReference>
<feature type="compositionally biased region" description="Polar residues" evidence="1">
    <location>
        <begin position="128"/>
        <end position="148"/>
    </location>
</feature>
<dbReference type="PROSITE" id="PS51029">
    <property type="entry name" value="MADF"/>
    <property type="match status" value="1"/>
</dbReference>
<dbReference type="AlphaFoldDB" id="A0A0L7LPS5"/>
<evidence type="ECO:0000313" key="4">
    <source>
        <dbReference type="Proteomes" id="UP000037510"/>
    </source>
</evidence>
<gene>
    <name evidence="3" type="ORF">OBRU01_02235</name>
</gene>
<feature type="domain" description="MADF" evidence="2">
    <location>
        <begin position="12"/>
        <end position="103"/>
    </location>
</feature>
<dbReference type="PANTHER" id="PTHR21505">
    <property type="entry name" value="MADF DOMAIN-CONTAINING PROTEIN-RELATED"/>
    <property type="match status" value="1"/>
</dbReference>
<evidence type="ECO:0000313" key="3">
    <source>
        <dbReference type="EMBL" id="KOB77445.1"/>
    </source>
</evidence>
<sequence>MSFNWDDDTALRLIDKFHDNELLWNPGHPDYKNRNKRTEGLRILASLFGADSNEIERKIKNLTSHYYREKKKLDETRKAGLEDVREPKWFAYKALDFLRVKYSDNNSGEMGIYSRTPLASPGYFTGPSPGQSNLSSNDANSEPQDSLYTLDTDFKSVFKAE</sequence>